<comment type="catalytic activity">
    <reaction evidence="12">
        <text>choline + 2 reduced [2Fe-2S]-[ferredoxin] + O2 + 2 H(+) = betaine aldehyde hydrate + 2 oxidized [2Fe-2S]-[ferredoxin] + H2O</text>
        <dbReference type="Rhea" id="RHEA:17769"/>
        <dbReference type="Rhea" id="RHEA-COMP:10000"/>
        <dbReference type="Rhea" id="RHEA-COMP:10001"/>
        <dbReference type="ChEBI" id="CHEBI:15354"/>
        <dbReference type="ChEBI" id="CHEBI:15377"/>
        <dbReference type="ChEBI" id="CHEBI:15378"/>
        <dbReference type="ChEBI" id="CHEBI:15379"/>
        <dbReference type="ChEBI" id="CHEBI:15870"/>
        <dbReference type="ChEBI" id="CHEBI:33737"/>
        <dbReference type="ChEBI" id="CHEBI:33738"/>
        <dbReference type="EC" id="1.14.15.7"/>
    </reaction>
</comment>
<accession>A0A9D4TGU6</accession>
<dbReference type="SUPFAM" id="SSF50022">
    <property type="entry name" value="ISP domain"/>
    <property type="match status" value="1"/>
</dbReference>
<comment type="similarity">
    <text evidence="4">Belongs to the choline monooxygenase family.</text>
</comment>
<dbReference type="GO" id="GO:0051537">
    <property type="term" value="F:2 iron, 2 sulfur cluster binding"/>
    <property type="evidence" value="ECO:0007669"/>
    <property type="project" value="UniProtKB-KW"/>
</dbReference>
<evidence type="ECO:0000256" key="8">
    <source>
        <dbReference type="ARBA" id="ARBA00022723"/>
    </source>
</evidence>
<dbReference type="InterPro" id="IPR015879">
    <property type="entry name" value="Ring_hydroxy_dOase_asu_C_dom"/>
</dbReference>
<comment type="function">
    <text evidence="2">Catalyzes the first step of the osmoprotectant glycine betaine synthesis.</text>
</comment>
<keyword evidence="7" id="KW-0001">2Fe-2S</keyword>
<evidence type="ECO:0000313" key="15">
    <source>
        <dbReference type="Proteomes" id="UP001055712"/>
    </source>
</evidence>
<keyword evidence="15" id="KW-1185">Reference proteome</keyword>
<evidence type="ECO:0000313" key="14">
    <source>
        <dbReference type="EMBL" id="KAI3425186.1"/>
    </source>
</evidence>
<keyword evidence="8" id="KW-0479">Metal-binding</keyword>
<dbReference type="Gene3D" id="2.102.10.10">
    <property type="entry name" value="Rieske [2Fe-2S] iron-sulphur domain"/>
    <property type="match status" value="1"/>
</dbReference>
<name>A0A9D4TGU6_CHLVU</name>
<dbReference type="EC" id="1.14.15.7" evidence="5"/>
<evidence type="ECO:0000256" key="6">
    <source>
        <dbReference type="ARBA" id="ARBA00014931"/>
    </source>
</evidence>
<evidence type="ECO:0000256" key="11">
    <source>
        <dbReference type="ARBA" id="ARBA00023014"/>
    </source>
</evidence>
<dbReference type="PANTHER" id="PTHR43756">
    <property type="entry name" value="CHOLINE MONOOXYGENASE, CHLOROPLASTIC"/>
    <property type="match status" value="1"/>
</dbReference>
<evidence type="ECO:0000256" key="4">
    <source>
        <dbReference type="ARBA" id="ARBA00010848"/>
    </source>
</evidence>
<reference evidence="14" key="1">
    <citation type="journal article" date="2019" name="Plant J.">
        <title>Chlorella vulgaris genome assembly and annotation reveals the molecular basis for metabolic acclimation to high light conditions.</title>
        <authorList>
            <person name="Cecchin M."/>
            <person name="Marcolungo L."/>
            <person name="Rossato M."/>
            <person name="Girolomoni L."/>
            <person name="Cosentino E."/>
            <person name="Cuine S."/>
            <person name="Li-Beisson Y."/>
            <person name="Delledonne M."/>
            <person name="Ballottari M."/>
        </authorList>
    </citation>
    <scope>NUCLEOTIDE SEQUENCE</scope>
    <source>
        <strain evidence="14">211/11P</strain>
    </source>
</reference>
<dbReference type="OrthoDB" id="426882at2759"/>
<dbReference type="EMBL" id="SIDB01000012">
    <property type="protein sequence ID" value="KAI3425186.1"/>
    <property type="molecule type" value="Genomic_DNA"/>
</dbReference>
<dbReference type="GO" id="GO:0005506">
    <property type="term" value="F:iron ion binding"/>
    <property type="evidence" value="ECO:0007669"/>
    <property type="project" value="InterPro"/>
</dbReference>
<dbReference type="Pfam" id="PF00848">
    <property type="entry name" value="Ring_hydroxyl_A"/>
    <property type="match status" value="1"/>
</dbReference>
<keyword evidence="9" id="KW-0560">Oxidoreductase</keyword>
<sequence>MRWMGSAAVSTPSIALPPLLPPLPPWASAGIHISQASTPPSSWYTRPSVLEREELAVFRNSWLAVAHASRLASRGSFASGSLLRLQWLACRGEDGSLHAFHNVCRHHAAILAEGHGMAACFTCRYHGWTYGLDGRLLKATRLKGIQDFKAAEHGLLPLSVQEWGGHIWVRQQRAALSQPRQKEQQLRQRVAQEGQPVEAWLGPAGSAAALASGIADKQLVHVASRQYELACNWKVFVDNYLDGGYHVGVAHPDLASGLDLNTYQSTTYEKVSMQTCQPSAAGAASGTDTAAASGMAVPLQQGARAAAHEDPASQHLHAQRLASGRSPAYLFVYPNLMFNRYGPWLDTNTVVPQAADRCKVLFEYYLEESMAGDASFVEASLAASHRVQLEDVALCESVQRGLASSGYDAGRYAPSVEQPMHHFHSLLHADLTAGS</sequence>
<evidence type="ECO:0000259" key="13">
    <source>
        <dbReference type="PROSITE" id="PS51296"/>
    </source>
</evidence>
<organism evidence="14 15">
    <name type="scientific">Chlorella vulgaris</name>
    <name type="common">Green alga</name>
    <dbReference type="NCBI Taxonomy" id="3077"/>
    <lineage>
        <taxon>Eukaryota</taxon>
        <taxon>Viridiplantae</taxon>
        <taxon>Chlorophyta</taxon>
        <taxon>core chlorophytes</taxon>
        <taxon>Trebouxiophyceae</taxon>
        <taxon>Chlorellales</taxon>
        <taxon>Chlorellaceae</taxon>
        <taxon>Chlorella clade</taxon>
        <taxon>Chlorella</taxon>
    </lineage>
</organism>
<evidence type="ECO:0000256" key="12">
    <source>
        <dbReference type="ARBA" id="ARBA00049097"/>
    </source>
</evidence>
<dbReference type="GO" id="GO:0019133">
    <property type="term" value="F:choline monooxygenase activity"/>
    <property type="evidence" value="ECO:0007669"/>
    <property type="project" value="UniProtKB-EC"/>
</dbReference>
<reference evidence="14" key="2">
    <citation type="submission" date="2020-11" db="EMBL/GenBank/DDBJ databases">
        <authorList>
            <person name="Cecchin M."/>
            <person name="Marcolungo L."/>
            <person name="Rossato M."/>
            <person name="Girolomoni L."/>
            <person name="Cosentino E."/>
            <person name="Cuine S."/>
            <person name="Li-Beisson Y."/>
            <person name="Delledonne M."/>
            <person name="Ballottari M."/>
        </authorList>
    </citation>
    <scope>NUCLEOTIDE SEQUENCE</scope>
    <source>
        <strain evidence="14">211/11P</strain>
        <tissue evidence="14">Whole cell</tissue>
    </source>
</reference>
<keyword evidence="10" id="KW-0408">Iron</keyword>
<evidence type="ECO:0000256" key="1">
    <source>
        <dbReference type="ARBA" id="ARBA00001962"/>
    </source>
</evidence>
<evidence type="ECO:0000256" key="2">
    <source>
        <dbReference type="ARBA" id="ARBA00002149"/>
    </source>
</evidence>
<dbReference type="InterPro" id="IPR017941">
    <property type="entry name" value="Rieske_2Fe-2S"/>
</dbReference>
<proteinExistence type="inferred from homology"/>
<gene>
    <name evidence="14" type="ORF">D9Q98_008955</name>
</gene>
<evidence type="ECO:0000256" key="7">
    <source>
        <dbReference type="ARBA" id="ARBA00022714"/>
    </source>
</evidence>
<evidence type="ECO:0000256" key="9">
    <source>
        <dbReference type="ARBA" id="ARBA00023002"/>
    </source>
</evidence>
<dbReference type="Proteomes" id="UP001055712">
    <property type="component" value="Unassembled WGS sequence"/>
</dbReference>
<comment type="pathway">
    <text evidence="3">Amine and polyamine biosynthesis; betaine biosynthesis via choline pathway; betaine aldehyde from choline (monooxygenase route): step 1/1.</text>
</comment>
<evidence type="ECO:0000256" key="10">
    <source>
        <dbReference type="ARBA" id="ARBA00023004"/>
    </source>
</evidence>
<dbReference type="PROSITE" id="PS51296">
    <property type="entry name" value="RIESKE"/>
    <property type="match status" value="1"/>
</dbReference>
<dbReference type="AlphaFoldDB" id="A0A9D4TGU6"/>
<dbReference type="InterPro" id="IPR001663">
    <property type="entry name" value="Rng_hydr_dOase-A"/>
</dbReference>
<dbReference type="PRINTS" id="PR00090">
    <property type="entry name" value="RNGDIOXGNASE"/>
</dbReference>
<keyword evidence="11" id="KW-0411">Iron-sulfur</keyword>
<dbReference type="SUPFAM" id="SSF55961">
    <property type="entry name" value="Bet v1-like"/>
    <property type="match status" value="1"/>
</dbReference>
<feature type="domain" description="Rieske" evidence="13">
    <location>
        <begin position="62"/>
        <end position="169"/>
    </location>
</feature>
<comment type="cofactor">
    <cofactor evidence="1">
        <name>Fe cation</name>
        <dbReference type="ChEBI" id="CHEBI:24875"/>
    </cofactor>
</comment>
<evidence type="ECO:0000256" key="5">
    <source>
        <dbReference type="ARBA" id="ARBA00012763"/>
    </source>
</evidence>
<dbReference type="InterPro" id="IPR036922">
    <property type="entry name" value="Rieske_2Fe-2S_sf"/>
</dbReference>
<dbReference type="Gene3D" id="3.90.380.10">
    <property type="entry name" value="Naphthalene 1,2-dioxygenase Alpha Subunit, Chain A, domain 1"/>
    <property type="match status" value="1"/>
</dbReference>
<dbReference type="Pfam" id="PF00355">
    <property type="entry name" value="Rieske"/>
    <property type="match status" value="1"/>
</dbReference>
<evidence type="ECO:0000256" key="3">
    <source>
        <dbReference type="ARBA" id="ARBA00004866"/>
    </source>
</evidence>
<dbReference type="PANTHER" id="PTHR43756:SF5">
    <property type="entry name" value="CHOLINE MONOOXYGENASE, CHLOROPLASTIC"/>
    <property type="match status" value="1"/>
</dbReference>
<comment type="caution">
    <text evidence="14">The sequence shown here is derived from an EMBL/GenBank/DDBJ whole genome shotgun (WGS) entry which is preliminary data.</text>
</comment>
<protein>
    <recommendedName>
        <fullName evidence="6">Choline monooxygenase, chloroplastic</fullName>
        <ecNumber evidence="5">1.14.15.7</ecNumber>
    </recommendedName>
</protein>